<organism evidence="2 3">
    <name type="scientific">Platysternon megacephalum</name>
    <name type="common">big-headed turtle</name>
    <dbReference type="NCBI Taxonomy" id="55544"/>
    <lineage>
        <taxon>Eukaryota</taxon>
        <taxon>Metazoa</taxon>
        <taxon>Chordata</taxon>
        <taxon>Craniata</taxon>
        <taxon>Vertebrata</taxon>
        <taxon>Euteleostomi</taxon>
        <taxon>Archelosauria</taxon>
        <taxon>Testudinata</taxon>
        <taxon>Testudines</taxon>
        <taxon>Cryptodira</taxon>
        <taxon>Durocryptodira</taxon>
        <taxon>Testudinoidea</taxon>
        <taxon>Platysternidae</taxon>
        <taxon>Platysternon</taxon>
    </lineage>
</organism>
<keyword evidence="3" id="KW-1185">Reference proteome</keyword>
<reference evidence="2 3" key="2">
    <citation type="submission" date="2019-04" db="EMBL/GenBank/DDBJ databases">
        <title>The genome sequence of big-headed turtle.</title>
        <authorList>
            <person name="Gong S."/>
        </authorList>
    </citation>
    <scope>NUCLEOTIDE SEQUENCE [LARGE SCALE GENOMIC DNA]</scope>
    <source>
        <strain evidence="2">DO16091913</strain>
        <tissue evidence="2">Muscle</tissue>
    </source>
</reference>
<dbReference type="EMBL" id="QXTE01000040">
    <property type="protein sequence ID" value="TFK10513.1"/>
    <property type="molecule type" value="Genomic_DNA"/>
</dbReference>
<sequence>MMSALGMDQNQGGDNWDLNNKILVMPNMDDLIIPIMHSGMEPQPPMEGPFKDLPADSEKWL</sequence>
<reference evidence="2 3" key="1">
    <citation type="submission" date="2019-04" db="EMBL/GenBank/DDBJ databases">
        <title>Draft genome of the big-headed turtle Platysternon megacephalum.</title>
        <authorList>
            <person name="Gong S."/>
        </authorList>
    </citation>
    <scope>NUCLEOTIDE SEQUENCE [LARGE SCALE GENOMIC DNA]</scope>
    <source>
        <strain evidence="2">DO16091913</strain>
        <tissue evidence="2">Muscle</tissue>
    </source>
</reference>
<dbReference type="AlphaFoldDB" id="A0A4D9EQR6"/>
<evidence type="ECO:0000256" key="1">
    <source>
        <dbReference type="SAM" id="MobiDB-lite"/>
    </source>
</evidence>
<dbReference type="OrthoDB" id="26740at2759"/>
<dbReference type="Proteomes" id="UP000297703">
    <property type="component" value="Unassembled WGS sequence"/>
</dbReference>
<keyword evidence="2" id="KW-0238">DNA-binding</keyword>
<feature type="region of interest" description="Disordered" evidence="1">
    <location>
        <begin position="36"/>
        <end position="61"/>
    </location>
</feature>
<proteinExistence type="predicted"/>
<protein>
    <submittedName>
        <fullName evidence="2">Homeobox protein EMX2</fullName>
    </submittedName>
</protein>
<accession>A0A4D9EQR6</accession>
<comment type="caution">
    <text evidence="2">The sequence shown here is derived from an EMBL/GenBank/DDBJ whole genome shotgun (WGS) entry which is preliminary data.</text>
</comment>
<gene>
    <name evidence="2" type="ORF">DR999_PMT06438</name>
</gene>
<dbReference type="GO" id="GO:0003677">
    <property type="term" value="F:DNA binding"/>
    <property type="evidence" value="ECO:0007669"/>
    <property type="project" value="UniProtKB-KW"/>
</dbReference>
<name>A0A4D9EQR6_9SAUR</name>
<keyword evidence="2" id="KW-0371">Homeobox</keyword>
<evidence type="ECO:0000313" key="2">
    <source>
        <dbReference type="EMBL" id="TFK10513.1"/>
    </source>
</evidence>
<feature type="compositionally biased region" description="Basic and acidic residues" evidence="1">
    <location>
        <begin position="49"/>
        <end position="61"/>
    </location>
</feature>
<evidence type="ECO:0000313" key="3">
    <source>
        <dbReference type="Proteomes" id="UP000297703"/>
    </source>
</evidence>
<dbReference type="STRING" id="55544.A0A4D9EQR6"/>